<accession>A0A0A8YL54</accession>
<name>A0A0A8YL54_ARUDO</name>
<protein>
    <submittedName>
        <fullName evidence="1">Uncharacterized protein</fullName>
    </submittedName>
</protein>
<dbReference type="AlphaFoldDB" id="A0A0A8YL54"/>
<organism evidence="1">
    <name type="scientific">Arundo donax</name>
    <name type="common">Giant reed</name>
    <name type="synonym">Donax arundinaceus</name>
    <dbReference type="NCBI Taxonomy" id="35708"/>
    <lineage>
        <taxon>Eukaryota</taxon>
        <taxon>Viridiplantae</taxon>
        <taxon>Streptophyta</taxon>
        <taxon>Embryophyta</taxon>
        <taxon>Tracheophyta</taxon>
        <taxon>Spermatophyta</taxon>
        <taxon>Magnoliopsida</taxon>
        <taxon>Liliopsida</taxon>
        <taxon>Poales</taxon>
        <taxon>Poaceae</taxon>
        <taxon>PACMAD clade</taxon>
        <taxon>Arundinoideae</taxon>
        <taxon>Arundineae</taxon>
        <taxon>Arundo</taxon>
    </lineage>
</organism>
<reference evidence="1" key="2">
    <citation type="journal article" date="2015" name="Data Brief">
        <title>Shoot transcriptome of the giant reed, Arundo donax.</title>
        <authorList>
            <person name="Barrero R.A."/>
            <person name="Guerrero F.D."/>
            <person name="Moolhuijzen P."/>
            <person name="Goolsby J.A."/>
            <person name="Tidwell J."/>
            <person name="Bellgard S.E."/>
            <person name="Bellgard M.I."/>
        </authorList>
    </citation>
    <scope>NUCLEOTIDE SEQUENCE</scope>
    <source>
        <tissue evidence="1">Shoot tissue taken approximately 20 cm above the soil surface</tissue>
    </source>
</reference>
<dbReference type="PANTHER" id="PTHR46999">
    <property type="entry name" value="ALPHA-GLUCAN WATER DIKINASE 1, CHLOROPLASTIC-RELATED"/>
    <property type="match status" value="1"/>
</dbReference>
<dbReference type="PANTHER" id="PTHR46999:SF5">
    <property type="entry name" value="PYRUVATE PHOSPHATE DIKINASE AMP_ATP-BINDING DOMAIN-CONTAINING PROTEIN"/>
    <property type="match status" value="1"/>
</dbReference>
<dbReference type="EMBL" id="GBRH01274658">
    <property type="protein sequence ID" value="JAD23237.1"/>
    <property type="molecule type" value="Transcribed_RNA"/>
</dbReference>
<sequence length="50" mass="5910">MFTSIIFQVKELKEKMQGCGMPWPGDEGEQRWEQAWMAIKKVGFHTHRNS</sequence>
<reference evidence="1" key="1">
    <citation type="submission" date="2014-09" db="EMBL/GenBank/DDBJ databases">
        <authorList>
            <person name="Magalhaes I.L.F."/>
            <person name="Oliveira U."/>
            <person name="Santos F.R."/>
            <person name="Vidigal T.H.D.A."/>
            <person name="Brescovit A.D."/>
            <person name="Santos A.J."/>
        </authorList>
    </citation>
    <scope>NUCLEOTIDE SEQUENCE</scope>
    <source>
        <tissue evidence="1">Shoot tissue taken approximately 20 cm above the soil surface</tissue>
    </source>
</reference>
<proteinExistence type="predicted"/>
<evidence type="ECO:0000313" key="1">
    <source>
        <dbReference type="EMBL" id="JAD23237.1"/>
    </source>
</evidence>